<dbReference type="InterPro" id="IPR033124">
    <property type="entry name" value="Ser_caboxypep_his_AS"/>
</dbReference>
<dbReference type="PROSITE" id="PS00560">
    <property type="entry name" value="CARBOXYPEPT_SER_HIS"/>
    <property type="match status" value="1"/>
</dbReference>
<sequence length="465" mass="52221">MGALHLAVAVALVLALAGTAASQFMVESLPGFPGKLPFKLETGYIGVGETDEVQLFYYFIESERDPKRDPLMLWLTGGPGCSSFTGLAYEIGPLGFNYSAFDWNVVTLTLNPNSWTQVASIIFLDSPVGAGFSYSNTLQGWSSSDTLSAALTYNFLRKWLIGHPKFRSNPLYICGDSYSGIVVPNIVQEIADGNEMGKVPMMNLKGYVLGNPLSDYANMKSSIITYAHRVALISDELYESVKISCHGDYLHIDKNNTQCREDIRAINDCIGSLDIAHILEPGCSTPSLRRNTLNWDRRSLEEDPSDFLHSLVPEHWCRRYTYYLSYVWANDKLVQDALHVRQGTIKKWVRCNSSILYDEDVTSTIAYHRNLTKKSLRALIYSGDQDLSIPYVGTAEWIRTLGVPISEDWRPWFVEGQVAGYTMEYKSSTYNLVFATVKGAGHTAPEYKPKECFAMADRWFAYYSL</sequence>
<dbReference type="PANTHER" id="PTHR11802:SF224">
    <property type="entry name" value="SERINE CARBOXYPEPTIDASE-LIKE 7 ISOFORM X1"/>
    <property type="match status" value="1"/>
</dbReference>
<evidence type="ECO:0000256" key="6">
    <source>
        <dbReference type="ARBA" id="ARBA00023180"/>
    </source>
</evidence>
<keyword evidence="9" id="KW-1185">Reference proteome</keyword>
<keyword evidence="2" id="KW-0121">Carboxypeptidase</keyword>
<reference evidence="8" key="1">
    <citation type="submission" date="2023-05" db="EMBL/GenBank/DDBJ databases">
        <title>Nepenthes gracilis genome sequencing.</title>
        <authorList>
            <person name="Fukushima K."/>
        </authorList>
    </citation>
    <scope>NUCLEOTIDE SEQUENCE</scope>
    <source>
        <strain evidence="8">SING2019-196</strain>
    </source>
</reference>
<evidence type="ECO:0000256" key="3">
    <source>
        <dbReference type="ARBA" id="ARBA00022670"/>
    </source>
</evidence>
<evidence type="ECO:0000256" key="4">
    <source>
        <dbReference type="ARBA" id="ARBA00022729"/>
    </source>
</evidence>
<dbReference type="GO" id="GO:0006508">
    <property type="term" value="P:proteolysis"/>
    <property type="evidence" value="ECO:0007669"/>
    <property type="project" value="UniProtKB-KW"/>
</dbReference>
<dbReference type="EMBL" id="BSYO01000018">
    <property type="protein sequence ID" value="GMH17921.1"/>
    <property type="molecule type" value="Genomic_DNA"/>
</dbReference>
<accession>A0AAD3SVV9</accession>
<keyword evidence="5" id="KW-0378">Hydrolase</keyword>
<dbReference type="Pfam" id="PF00450">
    <property type="entry name" value="Peptidase_S10"/>
    <property type="match status" value="1"/>
</dbReference>
<dbReference type="InterPro" id="IPR001563">
    <property type="entry name" value="Peptidase_S10"/>
</dbReference>
<name>A0AAD3SVV9_NEPGR</name>
<dbReference type="InterPro" id="IPR029058">
    <property type="entry name" value="AB_hydrolase_fold"/>
</dbReference>
<keyword evidence="3" id="KW-0645">Protease</keyword>
<evidence type="ECO:0000256" key="5">
    <source>
        <dbReference type="ARBA" id="ARBA00022801"/>
    </source>
</evidence>
<dbReference type="PRINTS" id="PR00724">
    <property type="entry name" value="CRBOXYPTASEC"/>
</dbReference>
<dbReference type="FunFam" id="3.40.50.1820:FF:000072">
    <property type="entry name" value="Serine carboxypeptidase-like 19"/>
    <property type="match status" value="1"/>
</dbReference>
<dbReference type="GO" id="GO:0019748">
    <property type="term" value="P:secondary metabolic process"/>
    <property type="evidence" value="ECO:0007669"/>
    <property type="project" value="TreeGrafter"/>
</dbReference>
<keyword evidence="4 7" id="KW-0732">Signal</keyword>
<dbReference type="PANTHER" id="PTHR11802">
    <property type="entry name" value="SERINE PROTEASE FAMILY S10 SERINE CARBOXYPEPTIDASE"/>
    <property type="match status" value="1"/>
</dbReference>
<dbReference type="FunFam" id="3.40.50.12670:FF:000001">
    <property type="entry name" value="Carboxypeptidase"/>
    <property type="match status" value="1"/>
</dbReference>
<evidence type="ECO:0000256" key="2">
    <source>
        <dbReference type="ARBA" id="ARBA00022645"/>
    </source>
</evidence>
<comment type="similarity">
    <text evidence="1">Belongs to the peptidase S10 family.</text>
</comment>
<protein>
    <recommendedName>
        <fullName evidence="10">Serine carboxypeptidase-like 18</fullName>
    </recommendedName>
</protein>
<feature type="chain" id="PRO_5042127918" description="Serine carboxypeptidase-like 18" evidence="7">
    <location>
        <begin position="22"/>
        <end position="465"/>
    </location>
</feature>
<dbReference type="AlphaFoldDB" id="A0AAD3SVV9"/>
<keyword evidence="6" id="KW-0325">Glycoprotein</keyword>
<evidence type="ECO:0000256" key="1">
    <source>
        <dbReference type="ARBA" id="ARBA00009431"/>
    </source>
</evidence>
<evidence type="ECO:0000256" key="7">
    <source>
        <dbReference type="SAM" id="SignalP"/>
    </source>
</evidence>
<evidence type="ECO:0008006" key="10">
    <source>
        <dbReference type="Google" id="ProtNLM"/>
    </source>
</evidence>
<evidence type="ECO:0000313" key="8">
    <source>
        <dbReference type="EMBL" id="GMH17921.1"/>
    </source>
</evidence>
<gene>
    <name evidence="8" type="ORF">Nepgr_019762</name>
</gene>
<dbReference type="GO" id="GO:0004185">
    <property type="term" value="F:serine-type carboxypeptidase activity"/>
    <property type="evidence" value="ECO:0007669"/>
    <property type="project" value="InterPro"/>
</dbReference>
<evidence type="ECO:0000313" key="9">
    <source>
        <dbReference type="Proteomes" id="UP001279734"/>
    </source>
</evidence>
<dbReference type="GO" id="GO:0016747">
    <property type="term" value="F:acyltransferase activity, transferring groups other than amino-acyl groups"/>
    <property type="evidence" value="ECO:0007669"/>
    <property type="project" value="TreeGrafter"/>
</dbReference>
<feature type="signal peptide" evidence="7">
    <location>
        <begin position="1"/>
        <end position="21"/>
    </location>
</feature>
<dbReference type="Gene3D" id="3.40.50.1820">
    <property type="entry name" value="alpha/beta hydrolase"/>
    <property type="match status" value="1"/>
</dbReference>
<organism evidence="8 9">
    <name type="scientific">Nepenthes gracilis</name>
    <name type="common">Slender pitcher plant</name>
    <dbReference type="NCBI Taxonomy" id="150966"/>
    <lineage>
        <taxon>Eukaryota</taxon>
        <taxon>Viridiplantae</taxon>
        <taxon>Streptophyta</taxon>
        <taxon>Embryophyta</taxon>
        <taxon>Tracheophyta</taxon>
        <taxon>Spermatophyta</taxon>
        <taxon>Magnoliopsida</taxon>
        <taxon>eudicotyledons</taxon>
        <taxon>Gunneridae</taxon>
        <taxon>Pentapetalae</taxon>
        <taxon>Caryophyllales</taxon>
        <taxon>Nepenthaceae</taxon>
        <taxon>Nepenthes</taxon>
    </lineage>
</organism>
<dbReference type="SUPFAM" id="SSF53474">
    <property type="entry name" value="alpha/beta-Hydrolases"/>
    <property type="match status" value="1"/>
</dbReference>
<dbReference type="Gene3D" id="3.40.50.12670">
    <property type="match status" value="1"/>
</dbReference>
<comment type="caution">
    <text evidence="8">The sequence shown here is derived from an EMBL/GenBank/DDBJ whole genome shotgun (WGS) entry which is preliminary data.</text>
</comment>
<proteinExistence type="inferred from homology"/>
<dbReference type="Proteomes" id="UP001279734">
    <property type="component" value="Unassembled WGS sequence"/>
</dbReference>